<dbReference type="InterPro" id="IPR020843">
    <property type="entry name" value="ER"/>
</dbReference>
<dbReference type="SUPFAM" id="SSF51735">
    <property type="entry name" value="NAD(P)-binding Rossmann-fold domains"/>
    <property type="match status" value="1"/>
</dbReference>
<keyword evidence="5" id="KW-1185">Reference proteome</keyword>
<gene>
    <name evidence="4" type="ORF">QBC47DRAFT_299209</name>
</gene>
<proteinExistence type="inferred from homology"/>
<evidence type="ECO:0000259" key="3">
    <source>
        <dbReference type="SMART" id="SM00829"/>
    </source>
</evidence>
<dbReference type="SUPFAM" id="SSF50129">
    <property type="entry name" value="GroES-like"/>
    <property type="match status" value="1"/>
</dbReference>
<evidence type="ECO:0000313" key="4">
    <source>
        <dbReference type="EMBL" id="KAK1756324.1"/>
    </source>
</evidence>
<feature type="domain" description="Enoyl reductase (ER)" evidence="3">
    <location>
        <begin position="24"/>
        <end position="384"/>
    </location>
</feature>
<dbReference type="Gene3D" id="3.90.180.10">
    <property type="entry name" value="Medium-chain alcohol dehydrogenases, catalytic domain"/>
    <property type="match status" value="1"/>
</dbReference>
<dbReference type="InterPro" id="IPR011032">
    <property type="entry name" value="GroES-like_sf"/>
</dbReference>
<sequence length="386" mass="40520">MGSHQQPIAPEKKIQQLVALKQAGSFSLSQTGYPVPAPDEICIRNRAVGLNQLDNKNFDRGMMIRPEQWPVVLGMDTAGVVEVVGAKVTGFKAGDAVVSVAGLPGRPGTQGDRNKMSAFQDVTTVPATWASRKPKGWSFAEACSVPMCYLAAAATITHGLCTPLPFLQSAGPGTPGVGTPQQQSPPVIKSVLVLGGSSGVGASAIQLLRIALPKAKIISTNSVSQNKRVMDMGADAWVDRHLEVEEIIAATRNQNDERGVDAILDAVGYAGESPKVLRVLRDDGPRMYAYVMTDKEEREVPEGVRAMRCFAGMMLNTLAPGPLGGKAVGSAASGSGAMAKLVDLVDEGKFKLPLDVQVVGQELGDIPAGLKMLKEGVSGTKLVVAL</sequence>
<dbReference type="Pfam" id="PF08240">
    <property type="entry name" value="ADH_N"/>
    <property type="match status" value="1"/>
</dbReference>
<comment type="caution">
    <text evidence="4">The sequence shown here is derived from an EMBL/GenBank/DDBJ whole genome shotgun (WGS) entry which is preliminary data.</text>
</comment>
<dbReference type="PANTHER" id="PTHR45348">
    <property type="entry name" value="HYPOTHETICAL OXIDOREDUCTASE (EUROFUNG)"/>
    <property type="match status" value="1"/>
</dbReference>
<dbReference type="InterPro" id="IPR036291">
    <property type="entry name" value="NAD(P)-bd_dom_sf"/>
</dbReference>
<dbReference type="AlphaFoldDB" id="A0AAJ0BDP3"/>
<dbReference type="InterPro" id="IPR047122">
    <property type="entry name" value="Trans-enoyl_RdTase-like"/>
</dbReference>
<dbReference type="SMART" id="SM00829">
    <property type="entry name" value="PKS_ER"/>
    <property type="match status" value="1"/>
</dbReference>
<protein>
    <submittedName>
        <fullName evidence="4">Chaperonin 10-like protein</fullName>
    </submittedName>
</protein>
<accession>A0AAJ0BDP3</accession>
<evidence type="ECO:0000256" key="1">
    <source>
        <dbReference type="ARBA" id="ARBA00008072"/>
    </source>
</evidence>
<evidence type="ECO:0000313" key="5">
    <source>
        <dbReference type="Proteomes" id="UP001239445"/>
    </source>
</evidence>
<evidence type="ECO:0000256" key="2">
    <source>
        <dbReference type="ARBA" id="ARBA00023002"/>
    </source>
</evidence>
<dbReference type="InterPro" id="IPR013154">
    <property type="entry name" value="ADH-like_N"/>
</dbReference>
<keyword evidence="2" id="KW-0560">Oxidoreductase</keyword>
<dbReference type="Proteomes" id="UP001239445">
    <property type="component" value="Unassembled WGS sequence"/>
</dbReference>
<reference evidence="4" key="1">
    <citation type="submission" date="2023-06" db="EMBL/GenBank/DDBJ databases">
        <title>Genome-scale phylogeny and comparative genomics of the fungal order Sordariales.</title>
        <authorList>
            <consortium name="Lawrence Berkeley National Laboratory"/>
            <person name="Hensen N."/>
            <person name="Bonometti L."/>
            <person name="Westerberg I."/>
            <person name="Brannstrom I.O."/>
            <person name="Guillou S."/>
            <person name="Cros-Aarteil S."/>
            <person name="Calhoun S."/>
            <person name="Haridas S."/>
            <person name="Kuo A."/>
            <person name="Mondo S."/>
            <person name="Pangilinan J."/>
            <person name="Riley R."/>
            <person name="Labutti K."/>
            <person name="Andreopoulos B."/>
            <person name="Lipzen A."/>
            <person name="Chen C."/>
            <person name="Yanf M."/>
            <person name="Daum C."/>
            <person name="Ng V."/>
            <person name="Clum A."/>
            <person name="Steindorff A."/>
            <person name="Ohm R."/>
            <person name="Martin F."/>
            <person name="Silar P."/>
            <person name="Natvig D."/>
            <person name="Lalanne C."/>
            <person name="Gautier V."/>
            <person name="Ament-Velasquez S.L."/>
            <person name="Kruys A."/>
            <person name="Hutchinson M.I."/>
            <person name="Powell A.J."/>
            <person name="Barry K."/>
            <person name="Miller A.N."/>
            <person name="Grigoriev I.V."/>
            <person name="Debuchy R."/>
            <person name="Gladieux P."/>
            <person name="Thoren M.H."/>
            <person name="Johannesson H."/>
        </authorList>
    </citation>
    <scope>NUCLEOTIDE SEQUENCE</scope>
    <source>
        <strain evidence="4">PSN4</strain>
    </source>
</reference>
<dbReference type="EMBL" id="MU839832">
    <property type="protein sequence ID" value="KAK1756324.1"/>
    <property type="molecule type" value="Genomic_DNA"/>
</dbReference>
<name>A0AAJ0BDP3_9PEZI</name>
<organism evidence="4 5">
    <name type="scientific">Echria macrotheca</name>
    <dbReference type="NCBI Taxonomy" id="438768"/>
    <lineage>
        <taxon>Eukaryota</taxon>
        <taxon>Fungi</taxon>
        <taxon>Dikarya</taxon>
        <taxon>Ascomycota</taxon>
        <taxon>Pezizomycotina</taxon>
        <taxon>Sordariomycetes</taxon>
        <taxon>Sordariomycetidae</taxon>
        <taxon>Sordariales</taxon>
        <taxon>Schizotheciaceae</taxon>
        <taxon>Echria</taxon>
    </lineage>
</organism>
<dbReference type="CDD" id="cd08249">
    <property type="entry name" value="enoyl_reductase_like"/>
    <property type="match status" value="1"/>
</dbReference>
<comment type="similarity">
    <text evidence="1">Belongs to the zinc-containing alcohol dehydrogenase family.</text>
</comment>
<dbReference type="GO" id="GO:0016651">
    <property type="term" value="F:oxidoreductase activity, acting on NAD(P)H"/>
    <property type="evidence" value="ECO:0007669"/>
    <property type="project" value="InterPro"/>
</dbReference>
<dbReference type="Gene3D" id="3.40.50.720">
    <property type="entry name" value="NAD(P)-binding Rossmann-like Domain"/>
    <property type="match status" value="1"/>
</dbReference>